<comment type="caution">
    <text evidence="3">The sequence shown here is derived from an EMBL/GenBank/DDBJ whole genome shotgun (WGS) entry which is preliminary data.</text>
</comment>
<dbReference type="EMBL" id="NLAX01000010">
    <property type="protein sequence ID" value="PKS09558.1"/>
    <property type="molecule type" value="Genomic_DNA"/>
</dbReference>
<dbReference type="InParanoid" id="A0A2N3NAU6"/>
<dbReference type="AlphaFoldDB" id="A0A2N3NAU6"/>
<accession>A0A2N3NAU6</accession>
<dbReference type="CDD" id="cd20071">
    <property type="entry name" value="SET_SMYD"/>
    <property type="match status" value="1"/>
</dbReference>
<dbReference type="VEuPathDB" id="FungiDB:jhhlp_004175"/>
<evidence type="ECO:0000256" key="1">
    <source>
        <dbReference type="SAM" id="MobiDB-lite"/>
    </source>
</evidence>
<dbReference type="InterPro" id="IPR046341">
    <property type="entry name" value="SET_dom_sf"/>
</dbReference>
<protein>
    <recommendedName>
        <fullName evidence="5">SET domain-containing protein</fullName>
    </recommendedName>
</protein>
<sequence length="420" mass="45390">MTSPRAGSTTGLLLLLASLAPHLSLGESITAGSQCLWNPAGPLSNRGRSSSPLAVDDKSPPSSLDASPWRQPLSCHHSGSQPGRRSGTSSTVGSDDKVVRCVYSNHDFRGVGLSLATRSETAANLVGLGALDDLEAAVGAPERILRRFSTGPVENGEGPAYTVEDLPGKGKGVVARRRIAKGEVFMVDYPILLVETSSMREIPASLKKAVAKLVFDSVPERARRMILDLAKSTGGDEILDVFSTNSCGVTMADGAAHLGLFPEVSRMNHACQPKIALDAYLGMPYKERRKYLRDSWGFNCTCHLCLVDQTTREASDARRMTIVKTRNALTDAQKGRRHREAIEKASDIIKLCEEEGLLPLVAGFYDTIAKEYLEMGDIEDAQVYAELALGGWLEYWGEDSSKVESGLELIATIGKTRPIR</sequence>
<dbReference type="OrthoDB" id="438641at2759"/>
<organism evidence="3 4">
    <name type="scientific">Lomentospora prolificans</name>
    <dbReference type="NCBI Taxonomy" id="41688"/>
    <lineage>
        <taxon>Eukaryota</taxon>
        <taxon>Fungi</taxon>
        <taxon>Dikarya</taxon>
        <taxon>Ascomycota</taxon>
        <taxon>Pezizomycotina</taxon>
        <taxon>Sordariomycetes</taxon>
        <taxon>Hypocreomycetidae</taxon>
        <taxon>Microascales</taxon>
        <taxon>Microascaceae</taxon>
        <taxon>Lomentospora</taxon>
    </lineage>
</organism>
<feature type="region of interest" description="Disordered" evidence="1">
    <location>
        <begin position="46"/>
        <end position="93"/>
    </location>
</feature>
<name>A0A2N3NAU6_9PEZI</name>
<reference evidence="3 4" key="1">
    <citation type="journal article" date="2017" name="G3 (Bethesda)">
        <title>First Draft Genome Sequence of the Pathogenic Fungus Lomentospora prolificans (Formerly Scedosporium prolificans).</title>
        <authorList>
            <person name="Luo R."/>
            <person name="Zimin A."/>
            <person name="Workman R."/>
            <person name="Fan Y."/>
            <person name="Pertea G."/>
            <person name="Grossman N."/>
            <person name="Wear M.P."/>
            <person name="Jia B."/>
            <person name="Miller H."/>
            <person name="Casadevall A."/>
            <person name="Timp W."/>
            <person name="Zhang S.X."/>
            <person name="Salzberg S.L."/>
        </authorList>
    </citation>
    <scope>NUCLEOTIDE SEQUENCE [LARGE SCALE GENOMIC DNA]</scope>
    <source>
        <strain evidence="3 4">JHH-5317</strain>
    </source>
</reference>
<proteinExistence type="predicted"/>
<gene>
    <name evidence="3" type="ORF">jhhlp_004175</name>
</gene>
<dbReference type="InterPro" id="IPR053185">
    <property type="entry name" value="SET_domain_protein"/>
</dbReference>
<dbReference type="Gene3D" id="1.25.40.10">
    <property type="entry name" value="Tetratricopeptide repeat domain"/>
    <property type="match status" value="1"/>
</dbReference>
<feature type="signal peptide" evidence="2">
    <location>
        <begin position="1"/>
        <end position="26"/>
    </location>
</feature>
<dbReference type="InterPro" id="IPR011990">
    <property type="entry name" value="TPR-like_helical_dom_sf"/>
</dbReference>
<evidence type="ECO:0000256" key="2">
    <source>
        <dbReference type="SAM" id="SignalP"/>
    </source>
</evidence>
<dbReference type="Proteomes" id="UP000233524">
    <property type="component" value="Unassembled WGS sequence"/>
</dbReference>
<keyword evidence="2" id="KW-0732">Signal</keyword>
<dbReference type="SUPFAM" id="SSF82199">
    <property type="entry name" value="SET domain"/>
    <property type="match status" value="1"/>
</dbReference>
<dbReference type="PANTHER" id="PTHR47332">
    <property type="entry name" value="SET DOMAIN-CONTAINING PROTEIN 5"/>
    <property type="match status" value="1"/>
</dbReference>
<evidence type="ECO:0008006" key="5">
    <source>
        <dbReference type="Google" id="ProtNLM"/>
    </source>
</evidence>
<feature type="compositionally biased region" description="Low complexity" evidence="1">
    <location>
        <begin position="83"/>
        <end position="93"/>
    </location>
</feature>
<dbReference type="STRING" id="41688.A0A2N3NAU6"/>
<evidence type="ECO:0000313" key="3">
    <source>
        <dbReference type="EMBL" id="PKS09558.1"/>
    </source>
</evidence>
<dbReference type="PANTHER" id="PTHR47332:SF6">
    <property type="entry name" value="SET DOMAIN-CONTAINING PROTEIN"/>
    <property type="match status" value="1"/>
</dbReference>
<keyword evidence="4" id="KW-1185">Reference proteome</keyword>
<evidence type="ECO:0000313" key="4">
    <source>
        <dbReference type="Proteomes" id="UP000233524"/>
    </source>
</evidence>
<feature type="chain" id="PRO_5014936963" description="SET domain-containing protein" evidence="2">
    <location>
        <begin position="27"/>
        <end position="420"/>
    </location>
</feature>